<comment type="caution">
    <text evidence="2">The sequence shown here is derived from an EMBL/GenBank/DDBJ whole genome shotgun (WGS) entry which is preliminary data.</text>
</comment>
<feature type="transmembrane region" description="Helical" evidence="1">
    <location>
        <begin position="153"/>
        <end position="172"/>
    </location>
</feature>
<evidence type="ECO:0000313" key="3">
    <source>
        <dbReference type="Proteomes" id="UP001152747"/>
    </source>
</evidence>
<feature type="transmembrane region" description="Helical" evidence="1">
    <location>
        <begin position="37"/>
        <end position="56"/>
    </location>
</feature>
<feature type="transmembrane region" description="Helical" evidence="1">
    <location>
        <begin position="124"/>
        <end position="146"/>
    </location>
</feature>
<feature type="transmembrane region" description="Helical" evidence="1">
    <location>
        <begin position="378"/>
        <end position="402"/>
    </location>
</feature>
<name>A0A9P1J0Y3_9PELO</name>
<keyword evidence="3" id="KW-1185">Reference proteome</keyword>
<feature type="transmembrane region" description="Helical" evidence="1">
    <location>
        <begin position="77"/>
        <end position="104"/>
    </location>
</feature>
<dbReference type="Proteomes" id="UP001152747">
    <property type="component" value="Unassembled WGS sequence"/>
</dbReference>
<organism evidence="2 3">
    <name type="scientific">Caenorhabditis angaria</name>
    <dbReference type="NCBI Taxonomy" id="860376"/>
    <lineage>
        <taxon>Eukaryota</taxon>
        <taxon>Metazoa</taxon>
        <taxon>Ecdysozoa</taxon>
        <taxon>Nematoda</taxon>
        <taxon>Chromadorea</taxon>
        <taxon>Rhabditida</taxon>
        <taxon>Rhabditina</taxon>
        <taxon>Rhabditomorpha</taxon>
        <taxon>Rhabditoidea</taxon>
        <taxon>Rhabditidae</taxon>
        <taxon>Peloderinae</taxon>
        <taxon>Caenorhabditis</taxon>
    </lineage>
</organism>
<gene>
    <name evidence="2" type="ORF">CAMP_LOCUS16371</name>
</gene>
<accession>A0A9P1J0Y3</accession>
<reference evidence="2" key="1">
    <citation type="submission" date="2022-11" db="EMBL/GenBank/DDBJ databases">
        <authorList>
            <person name="Kikuchi T."/>
        </authorList>
    </citation>
    <scope>NUCLEOTIDE SEQUENCE</scope>
    <source>
        <strain evidence="2">PS1010</strain>
    </source>
</reference>
<evidence type="ECO:0000256" key="1">
    <source>
        <dbReference type="SAM" id="Phobius"/>
    </source>
</evidence>
<feature type="transmembrane region" description="Helical" evidence="1">
    <location>
        <begin position="288"/>
        <end position="318"/>
    </location>
</feature>
<dbReference type="EMBL" id="CANHGI010000005">
    <property type="protein sequence ID" value="CAI5453734.1"/>
    <property type="molecule type" value="Genomic_DNA"/>
</dbReference>
<dbReference type="AlphaFoldDB" id="A0A9P1J0Y3"/>
<protein>
    <submittedName>
        <fullName evidence="2">Uncharacterized protein</fullName>
    </submittedName>
</protein>
<feature type="transmembrane region" description="Helical" evidence="1">
    <location>
        <begin position="232"/>
        <end position="252"/>
    </location>
</feature>
<evidence type="ECO:0000313" key="2">
    <source>
        <dbReference type="EMBL" id="CAI5453734.1"/>
    </source>
</evidence>
<feature type="transmembrane region" description="Helical" evidence="1">
    <location>
        <begin position="338"/>
        <end position="358"/>
    </location>
</feature>
<proteinExistence type="predicted"/>
<keyword evidence="1" id="KW-0812">Transmembrane</keyword>
<feature type="transmembrane region" description="Helical" evidence="1">
    <location>
        <begin position="192"/>
        <end position="212"/>
    </location>
</feature>
<sequence length="504" mass="58500">MPVTTVIVAYNWNASILDKLVFSRCVFTGIAENQQNFSYFLGALGSLAIFLMTIRYHWKFRKSRGKTNLIQTTIDQIYMVTIIPTIGCCLAVYHVILSSILQTIPAYDQIKQWTEKDLKQSTNFLCYLYITIQSLYICGTAVIFIADFVFGNMIDVLITLLVIQRAFIIFVGQKFKCLKMLPVELAEEPQNITYFLCALANFGVFLMTCWYCGKVQRRRGEANLIQSTIDQIYIVTIIPSIGCCLAVCHVILNQVFHHIPSYDDNILGVAVDLEFPENFVHFLFNVIYILYLLGYILLLFCCFLFSNMLDVLITLLAIQRAVIIFFGESWRFLVSKNAFRMVSAVIWCGFLLNRMVVYKKLKELQRTAEKIVNHPEIILYYNFTLALSIISTIFCTILYISLFRHLFKQRNNNRKLWEVPEIAFLYEGVPLLITRVLVSFYTYEPLTNDVVNYAKSMYNYEIRYRIISIALVQFTYIFDISTIRRGFEKIFRANSINLSPSTQI</sequence>
<keyword evidence="1" id="KW-1133">Transmembrane helix</keyword>
<keyword evidence="1" id="KW-0472">Membrane</keyword>